<dbReference type="RefSeq" id="WP_405385816.1">
    <property type="nucleotide sequence ID" value="NZ_JBJGEB010000004.1"/>
</dbReference>
<sequence>MSKDKNQIIVGISREIVDTETDSSAAFHVIRYLSLDVASGFHSVTVDSYVRQSTFERGGRAVGSMQFNLTGKPPRGSDIQDWAYRSIVAEIEAGTTDSAGAPVLANSLTGADLVYADLPDAV</sequence>
<dbReference type="EMBL" id="JBJGEB010000004">
    <property type="protein sequence ID" value="MFK7642010.1"/>
    <property type="molecule type" value="Genomic_DNA"/>
</dbReference>
<evidence type="ECO:0000313" key="1">
    <source>
        <dbReference type="EMBL" id="MFK7642010.1"/>
    </source>
</evidence>
<protein>
    <recommendedName>
        <fullName evidence="3">Phage associated protein</fullName>
    </recommendedName>
</protein>
<gene>
    <name evidence="1" type="ORF">ACI43T_05795</name>
</gene>
<reference evidence="1 2" key="1">
    <citation type="submission" date="2024-11" db="EMBL/GenBank/DDBJ databases">
        <authorList>
            <person name="Mikucki A.G."/>
            <person name="Kahler C.M."/>
        </authorList>
    </citation>
    <scope>NUCLEOTIDE SEQUENCE [LARGE SCALE GENOMIC DNA]</scope>
    <source>
        <strain evidence="1 2">EXNM717</strain>
    </source>
</reference>
<comment type="caution">
    <text evidence="1">The sequence shown here is derived from an EMBL/GenBank/DDBJ whole genome shotgun (WGS) entry which is preliminary data.</text>
</comment>
<accession>A0ABW8Q4M3</accession>
<keyword evidence="2" id="KW-1185">Reference proteome</keyword>
<evidence type="ECO:0000313" key="2">
    <source>
        <dbReference type="Proteomes" id="UP001621964"/>
    </source>
</evidence>
<name>A0ABW8Q4M3_9NEIS</name>
<evidence type="ECO:0008006" key="3">
    <source>
        <dbReference type="Google" id="ProtNLM"/>
    </source>
</evidence>
<dbReference type="Proteomes" id="UP001621964">
    <property type="component" value="Unassembled WGS sequence"/>
</dbReference>
<proteinExistence type="predicted"/>
<organism evidence="1 2">
    <name type="scientific">Neisseria oralis</name>
    <dbReference type="NCBI Taxonomy" id="1107316"/>
    <lineage>
        <taxon>Bacteria</taxon>
        <taxon>Pseudomonadati</taxon>
        <taxon>Pseudomonadota</taxon>
        <taxon>Betaproteobacteria</taxon>
        <taxon>Neisseriales</taxon>
        <taxon>Neisseriaceae</taxon>
        <taxon>Neisseria</taxon>
    </lineage>
</organism>